<dbReference type="PIRSF" id="PIRSF006483">
    <property type="entry name" value="Membrane_protein_YitT"/>
    <property type="match status" value="1"/>
</dbReference>
<evidence type="ECO:0000256" key="1">
    <source>
        <dbReference type="ARBA" id="ARBA00004651"/>
    </source>
</evidence>
<dbReference type="Pfam" id="PF02588">
    <property type="entry name" value="YitT_membrane"/>
    <property type="match status" value="1"/>
</dbReference>
<keyword evidence="5 6" id="KW-0472">Membrane</keyword>
<name>A0A6L5YLG3_9FIRM</name>
<evidence type="ECO:0000256" key="5">
    <source>
        <dbReference type="ARBA" id="ARBA00023136"/>
    </source>
</evidence>
<evidence type="ECO:0000256" key="6">
    <source>
        <dbReference type="SAM" id="Phobius"/>
    </source>
</evidence>
<evidence type="ECO:0000259" key="7">
    <source>
        <dbReference type="Pfam" id="PF10035"/>
    </source>
</evidence>
<dbReference type="Proteomes" id="UP000476055">
    <property type="component" value="Unassembled WGS sequence"/>
</dbReference>
<sequence length="312" mass="34347">MRLLCVEMERAMAKKTEKELEIQRLDKKTPLQMFRDYVMITVASFIYAVSVSMFLDPNSLAPGGITGIAIILNRLFGIETGTWMLLINIPILLIGIWKFGLRFILSTIYCTAMTSLFTNLLTPVGAVTKDPLLASLAGSALMAVSMGWVFKAGSTTGGTDIIIKLLRLKFPYLKTGALFFLTDVVIVIASAFVFRNIDKALYAGIVVIITSVVLDVVLYGRDEAKLIYIISDHAEKIAGRLLEELDIGVTYVQGSGAYSGKEKSVIMCAMKKNISPKAEEIVKEEDPLAFMIVTSATEIFGEGYKSYFSEKL</sequence>
<feature type="transmembrane region" description="Helical" evidence="6">
    <location>
        <begin position="75"/>
        <end position="96"/>
    </location>
</feature>
<feature type="transmembrane region" description="Helical" evidence="6">
    <location>
        <begin position="171"/>
        <end position="194"/>
    </location>
</feature>
<proteinExistence type="predicted"/>
<dbReference type="InterPro" id="IPR019264">
    <property type="entry name" value="DUF2179"/>
</dbReference>
<dbReference type="Gene3D" id="3.30.70.120">
    <property type="match status" value="1"/>
</dbReference>
<keyword evidence="2" id="KW-1003">Cell membrane</keyword>
<evidence type="ECO:0000256" key="4">
    <source>
        <dbReference type="ARBA" id="ARBA00022989"/>
    </source>
</evidence>
<dbReference type="PANTHER" id="PTHR33545:SF5">
    <property type="entry name" value="UPF0750 MEMBRANE PROTEIN YITT"/>
    <property type="match status" value="1"/>
</dbReference>
<feature type="transmembrane region" description="Helical" evidence="6">
    <location>
        <begin position="132"/>
        <end position="150"/>
    </location>
</feature>
<evidence type="ECO:0000313" key="9">
    <source>
        <dbReference type="Proteomes" id="UP000476055"/>
    </source>
</evidence>
<dbReference type="AlphaFoldDB" id="A0A6L5YLG3"/>
<dbReference type="EMBL" id="VUMU01000019">
    <property type="protein sequence ID" value="MST59101.1"/>
    <property type="molecule type" value="Genomic_DNA"/>
</dbReference>
<keyword evidence="4 6" id="KW-1133">Transmembrane helix</keyword>
<dbReference type="Pfam" id="PF10035">
    <property type="entry name" value="DUF2179"/>
    <property type="match status" value="1"/>
</dbReference>
<evidence type="ECO:0000256" key="2">
    <source>
        <dbReference type="ARBA" id="ARBA00022475"/>
    </source>
</evidence>
<dbReference type="PANTHER" id="PTHR33545">
    <property type="entry name" value="UPF0750 MEMBRANE PROTEIN YITT-RELATED"/>
    <property type="match status" value="1"/>
</dbReference>
<keyword evidence="9" id="KW-1185">Reference proteome</keyword>
<accession>A0A6L5YLG3</accession>
<comment type="subcellular location">
    <subcellularLocation>
        <location evidence="1">Cell membrane</location>
        <topology evidence="1">Multi-pass membrane protein</topology>
    </subcellularLocation>
</comment>
<feature type="domain" description="DUF2179" evidence="7">
    <location>
        <begin position="248"/>
        <end position="301"/>
    </location>
</feature>
<evidence type="ECO:0000313" key="8">
    <source>
        <dbReference type="EMBL" id="MST59101.1"/>
    </source>
</evidence>
<protein>
    <submittedName>
        <fullName evidence="8">YitT family protein</fullName>
    </submittedName>
</protein>
<feature type="transmembrane region" description="Helical" evidence="6">
    <location>
        <begin position="37"/>
        <end position="55"/>
    </location>
</feature>
<dbReference type="InterPro" id="IPR015867">
    <property type="entry name" value="N-reg_PII/ATP_PRibTrfase_C"/>
</dbReference>
<feature type="transmembrane region" description="Helical" evidence="6">
    <location>
        <begin position="200"/>
        <end position="220"/>
    </location>
</feature>
<feature type="transmembrane region" description="Helical" evidence="6">
    <location>
        <begin position="103"/>
        <end position="126"/>
    </location>
</feature>
<comment type="caution">
    <text evidence="8">The sequence shown here is derived from an EMBL/GenBank/DDBJ whole genome shotgun (WGS) entry which is preliminary data.</text>
</comment>
<dbReference type="InterPro" id="IPR003740">
    <property type="entry name" value="YitT"/>
</dbReference>
<dbReference type="CDD" id="cd16380">
    <property type="entry name" value="YitT_C"/>
    <property type="match status" value="1"/>
</dbReference>
<organism evidence="8 9">
    <name type="scientific">Waltera intestinalis</name>
    <dbReference type="NCBI Taxonomy" id="2606635"/>
    <lineage>
        <taxon>Bacteria</taxon>
        <taxon>Bacillati</taxon>
        <taxon>Bacillota</taxon>
        <taxon>Clostridia</taxon>
        <taxon>Lachnospirales</taxon>
        <taxon>Lachnospiraceae</taxon>
        <taxon>Waltera</taxon>
    </lineage>
</organism>
<reference evidence="8 9" key="1">
    <citation type="submission" date="2019-08" db="EMBL/GenBank/DDBJ databases">
        <title>In-depth cultivation of the pig gut microbiome towards novel bacterial diversity and tailored functional studies.</title>
        <authorList>
            <person name="Wylensek D."/>
            <person name="Hitch T.C.A."/>
            <person name="Clavel T."/>
        </authorList>
    </citation>
    <scope>NUCLEOTIDE SEQUENCE [LARGE SCALE GENOMIC DNA]</scope>
    <source>
        <strain evidence="8 9">WCA3-601-WT-6H</strain>
    </source>
</reference>
<dbReference type="GO" id="GO:0005886">
    <property type="term" value="C:plasma membrane"/>
    <property type="evidence" value="ECO:0007669"/>
    <property type="project" value="UniProtKB-SubCell"/>
</dbReference>
<dbReference type="InterPro" id="IPR051461">
    <property type="entry name" value="UPF0750_membrane"/>
</dbReference>
<gene>
    <name evidence="8" type="ORF">FYJ59_12810</name>
</gene>
<evidence type="ECO:0000256" key="3">
    <source>
        <dbReference type="ARBA" id="ARBA00022692"/>
    </source>
</evidence>
<keyword evidence="3 6" id="KW-0812">Transmembrane</keyword>